<protein>
    <submittedName>
        <fullName evidence="2">Uncharacterized protein</fullName>
    </submittedName>
</protein>
<comment type="caution">
    <text evidence="2">The sequence shown here is derived from an EMBL/GenBank/DDBJ whole genome shotgun (WGS) entry which is preliminary data.</text>
</comment>
<dbReference type="AlphaFoldDB" id="A0AAW1CQK9"/>
<evidence type="ECO:0000313" key="2">
    <source>
        <dbReference type="EMBL" id="KAK9498534.1"/>
    </source>
</evidence>
<evidence type="ECO:0000313" key="3">
    <source>
        <dbReference type="Proteomes" id="UP001461498"/>
    </source>
</evidence>
<feature type="region of interest" description="Disordered" evidence="1">
    <location>
        <begin position="46"/>
        <end position="67"/>
    </location>
</feature>
<gene>
    <name evidence="2" type="ORF">O3M35_003145</name>
</gene>
<keyword evidence="3" id="KW-1185">Reference proteome</keyword>
<proteinExistence type="predicted"/>
<organism evidence="2 3">
    <name type="scientific">Rhynocoris fuscipes</name>
    <dbReference type="NCBI Taxonomy" id="488301"/>
    <lineage>
        <taxon>Eukaryota</taxon>
        <taxon>Metazoa</taxon>
        <taxon>Ecdysozoa</taxon>
        <taxon>Arthropoda</taxon>
        <taxon>Hexapoda</taxon>
        <taxon>Insecta</taxon>
        <taxon>Pterygota</taxon>
        <taxon>Neoptera</taxon>
        <taxon>Paraneoptera</taxon>
        <taxon>Hemiptera</taxon>
        <taxon>Heteroptera</taxon>
        <taxon>Panheteroptera</taxon>
        <taxon>Cimicomorpha</taxon>
        <taxon>Reduviidae</taxon>
        <taxon>Harpactorinae</taxon>
        <taxon>Harpactorini</taxon>
        <taxon>Rhynocoris</taxon>
    </lineage>
</organism>
<evidence type="ECO:0000256" key="1">
    <source>
        <dbReference type="SAM" id="MobiDB-lite"/>
    </source>
</evidence>
<accession>A0AAW1CQK9</accession>
<reference evidence="2 3" key="1">
    <citation type="submission" date="2022-12" db="EMBL/GenBank/DDBJ databases">
        <title>Chromosome-level genome assembly of true bugs.</title>
        <authorList>
            <person name="Ma L."/>
            <person name="Li H."/>
        </authorList>
    </citation>
    <scope>NUCLEOTIDE SEQUENCE [LARGE SCALE GENOMIC DNA]</scope>
    <source>
        <strain evidence="2">Lab_2022b</strain>
    </source>
</reference>
<name>A0AAW1CQK9_9HEMI</name>
<dbReference type="Proteomes" id="UP001461498">
    <property type="component" value="Unassembled WGS sequence"/>
</dbReference>
<feature type="compositionally biased region" description="Low complexity" evidence="1">
    <location>
        <begin position="57"/>
        <end position="67"/>
    </location>
</feature>
<dbReference type="EMBL" id="JAPXFL010000012">
    <property type="protein sequence ID" value="KAK9498534.1"/>
    <property type="molecule type" value="Genomic_DNA"/>
</dbReference>
<sequence length="67" mass="6572">MEKPPTQGNDDLIYVEAGWKGSSGVIAAPGTGGSVAGPLLGVGRYTPSPPLPCAAGSHESSSSTSSE</sequence>